<feature type="transmembrane region" description="Helical" evidence="6">
    <location>
        <begin position="352"/>
        <end position="372"/>
    </location>
</feature>
<dbReference type="PROSITE" id="PS00216">
    <property type="entry name" value="SUGAR_TRANSPORT_1"/>
    <property type="match status" value="2"/>
</dbReference>
<dbReference type="EMBL" id="JALJOV010000129">
    <property type="protein sequence ID" value="KAK9866843.1"/>
    <property type="molecule type" value="Genomic_DNA"/>
</dbReference>
<evidence type="ECO:0000256" key="6">
    <source>
        <dbReference type="SAM" id="Phobius"/>
    </source>
</evidence>
<dbReference type="GO" id="GO:0005886">
    <property type="term" value="C:plasma membrane"/>
    <property type="evidence" value="ECO:0007669"/>
    <property type="project" value="UniProtKB-SubCell"/>
</dbReference>
<dbReference type="InterPro" id="IPR011701">
    <property type="entry name" value="MFS"/>
</dbReference>
<feature type="transmembrane region" description="Helical" evidence="6">
    <location>
        <begin position="165"/>
        <end position="186"/>
    </location>
</feature>
<proteinExistence type="predicted"/>
<evidence type="ECO:0000256" key="5">
    <source>
        <dbReference type="ARBA" id="ARBA00023136"/>
    </source>
</evidence>
<evidence type="ECO:0000256" key="2">
    <source>
        <dbReference type="ARBA" id="ARBA00022475"/>
    </source>
</evidence>
<evidence type="ECO:0000313" key="8">
    <source>
        <dbReference type="EMBL" id="KAK9866843.1"/>
    </source>
</evidence>
<feature type="transmembrane region" description="Helical" evidence="6">
    <location>
        <begin position="253"/>
        <end position="271"/>
    </location>
</feature>
<evidence type="ECO:0000256" key="3">
    <source>
        <dbReference type="ARBA" id="ARBA00022692"/>
    </source>
</evidence>
<evidence type="ECO:0000256" key="4">
    <source>
        <dbReference type="ARBA" id="ARBA00022989"/>
    </source>
</evidence>
<reference evidence="8 9" key="1">
    <citation type="journal article" date="2024" name="Nat. Commun.">
        <title>Phylogenomics reveals the evolutionary origins of lichenization in chlorophyte algae.</title>
        <authorList>
            <person name="Puginier C."/>
            <person name="Libourel C."/>
            <person name="Otte J."/>
            <person name="Skaloud P."/>
            <person name="Haon M."/>
            <person name="Grisel S."/>
            <person name="Petersen M."/>
            <person name="Berrin J.G."/>
            <person name="Delaux P.M."/>
            <person name="Dal Grande F."/>
            <person name="Keller J."/>
        </authorList>
    </citation>
    <scope>NUCLEOTIDE SEQUENCE [LARGE SCALE GENOMIC DNA]</scope>
    <source>
        <strain evidence="8 9">SAG 2523</strain>
    </source>
</reference>
<gene>
    <name evidence="8" type="ORF">WJX84_004388</name>
</gene>
<feature type="transmembrane region" description="Helical" evidence="6">
    <location>
        <begin position="392"/>
        <end position="417"/>
    </location>
</feature>
<keyword evidence="2" id="KW-1003">Cell membrane</keyword>
<dbReference type="SUPFAM" id="SSF103473">
    <property type="entry name" value="MFS general substrate transporter"/>
    <property type="match status" value="1"/>
</dbReference>
<dbReference type="GO" id="GO:0022857">
    <property type="term" value="F:transmembrane transporter activity"/>
    <property type="evidence" value="ECO:0007669"/>
    <property type="project" value="InterPro"/>
</dbReference>
<evidence type="ECO:0000256" key="1">
    <source>
        <dbReference type="ARBA" id="ARBA00004651"/>
    </source>
</evidence>
<dbReference type="Pfam" id="PF07690">
    <property type="entry name" value="MFS_1"/>
    <property type="match status" value="1"/>
</dbReference>
<keyword evidence="3 6" id="KW-0812">Transmembrane</keyword>
<keyword evidence="5 6" id="KW-0472">Membrane</keyword>
<comment type="subcellular location">
    <subcellularLocation>
        <location evidence="1">Cell membrane</location>
        <topology evidence="1">Multi-pass membrane protein</topology>
    </subcellularLocation>
</comment>
<evidence type="ECO:0000259" key="7">
    <source>
        <dbReference type="PROSITE" id="PS50850"/>
    </source>
</evidence>
<dbReference type="PANTHER" id="PTHR43124:SF3">
    <property type="entry name" value="CHLORAMPHENICOL EFFLUX PUMP RV0191"/>
    <property type="match status" value="1"/>
</dbReference>
<keyword evidence="4 6" id="KW-1133">Transmembrane helix</keyword>
<feature type="transmembrane region" description="Helical" evidence="6">
    <location>
        <begin position="424"/>
        <end position="442"/>
    </location>
</feature>
<feature type="transmembrane region" description="Helical" evidence="6">
    <location>
        <begin position="514"/>
        <end position="533"/>
    </location>
</feature>
<sequence>MDIATLQDRIIWVRTRYTAGQRCRGTRNVQQRTQTTLQRPSKRLERGVCKAFDAAARPGLGRPSSFSPSLPARTEKVDEGWTIQAAIARLREVVAANERLLVVAASTLIMSISHTSLRPVMPMYAKSFGVGAAAVGMTVSVYAMGRLLMNLPAGMLADHYGRKPLLVWGPLVTAIGMIGCGLSRTFTHLLMARFVTGMGSALQMSGSQLFLADISQPHNRARSLGTNHAASQVGSLVGPAIGGYLADASGLRAPFTMTGAAALLAALYGWLRLPETRKCTQAAARDITMTCLPPVAAFKDSGGFGRARFIALCFGGAAYLDRLGTPKEALSQPQPFHCLRVWRRVLIKARQLLRNADFWAIAAVNAVMFATANGGRSTLMPLLAVSDFGLNTTLLGLLFAGMGLISLLGTLPASFVADKLGRKWTIVPSCVGLAAALALMGATCNPNIFLAAAVLYACSNACIGATPAAYAADVMPSNISGFALGIYRCAGDIGLMVGPALLGFVADLTNVQTALQVNAVALAVVVAYFGLCAHETRHLRAKPHQLKAA</sequence>
<organism evidence="8 9">
    <name type="scientific">Apatococcus fuscideae</name>
    <dbReference type="NCBI Taxonomy" id="2026836"/>
    <lineage>
        <taxon>Eukaryota</taxon>
        <taxon>Viridiplantae</taxon>
        <taxon>Chlorophyta</taxon>
        <taxon>core chlorophytes</taxon>
        <taxon>Trebouxiophyceae</taxon>
        <taxon>Chlorellales</taxon>
        <taxon>Chlorellaceae</taxon>
        <taxon>Apatococcus</taxon>
    </lineage>
</organism>
<dbReference type="InterPro" id="IPR020846">
    <property type="entry name" value="MFS_dom"/>
</dbReference>
<dbReference type="PANTHER" id="PTHR43124">
    <property type="entry name" value="PURINE EFFLUX PUMP PBUE"/>
    <property type="match status" value="1"/>
</dbReference>
<dbReference type="Gene3D" id="1.20.1250.20">
    <property type="entry name" value="MFS general substrate transporter like domains"/>
    <property type="match status" value="2"/>
</dbReference>
<dbReference type="PROSITE" id="PS50850">
    <property type="entry name" value="MFS"/>
    <property type="match status" value="1"/>
</dbReference>
<feature type="transmembrane region" description="Helical" evidence="6">
    <location>
        <begin position="448"/>
        <end position="470"/>
    </location>
</feature>
<keyword evidence="9" id="KW-1185">Reference proteome</keyword>
<comment type="caution">
    <text evidence="8">The sequence shown here is derived from an EMBL/GenBank/DDBJ whole genome shotgun (WGS) entry which is preliminary data.</text>
</comment>
<dbReference type="InterPro" id="IPR036259">
    <property type="entry name" value="MFS_trans_sf"/>
</dbReference>
<dbReference type="InterPro" id="IPR050189">
    <property type="entry name" value="MFS_Efflux_Transporters"/>
</dbReference>
<name>A0AAW1TC32_9CHLO</name>
<dbReference type="CDD" id="cd17325">
    <property type="entry name" value="MFS_MdtG_SLC18_like"/>
    <property type="match status" value="1"/>
</dbReference>
<accession>A0AAW1TC32</accession>
<dbReference type="AlphaFoldDB" id="A0AAW1TC32"/>
<feature type="transmembrane region" description="Helical" evidence="6">
    <location>
        <begin position="123"/>
        <end position="144"/>
    </location>
</feature>
<evidence type="ECO:0000313" key="9">
    <source>
        <dbReference type="Proteomes" id="UP001485043"/>
    </source>
</evidence>
<dbReference type="Proteomes" id="UP001485043">
    <property type="component" value="Unassembled WGS sequence"/>
</dbReference>
<feature type="transmembrane region" description="Helical" evidence="6">
    <location>
        <begin position="482"/>
        <end position="502"/>
    </location>
</feature>
<dbReference type="InterPro" id="IPR005829">
    <property type="entry name" value="Sugar_transporter_CS"/>
</dbReference>
<protein>
    <recommendedName>
        <fullName evidence="7">Major facilitator superfamily (MFS) profile domain-containing protein</fullName>
    </recommendedName>
</protein>
<feature type="domain" description="Major facilitator superfamily (MFS) profile" evidence="7">
    <location>
        <begin position="99"/>
        <end position="537"/>
    </location>
</feature>